<dbReference type="EMBL" id="KZ678132">
    <property type="protein sequence ID" value="PSN70267.1"/>
    <property type="molecule type" value="Genomic_DNA"/>
</dbReference>
<feature type="signal peptide" evidence="2">
    <location>
        <begin position="1"/>
        <end position="19"/>
    </location>
</feature>
<feature type="chain" id="PRO_5015749902" evidence="2">
    <location>
        <begin position="20"/>
        <end position="604"/>
    </location>
</feature>
<evidence type="ECO:0000256" key="2">
    <source>
        <dbReference type="SAM" id="SignalP"/>
    </source>
</evidence>
<name>A0A2T2NXX2_CORCC</name>
<keyword evidence="4" id="KW-1185">Reference proteome</keyword>
<evidence type="ECO:0000313" key="3">
    <source>
        <dbReference type="EMBL" id="PSN70267.1"/>
    </source>
</evidence>
<dbReference type="AlphaFoldDB" id="A0A2T2NXX2"/>
<proteinExistence type="predicted"/>
<protein>
    <submittedName>
        <fullName evidence="3">Uncharacterized protein</fullName>
    </submittedName>
</protein>
<keyword evidence="2" id="KW-0732">Signal</keyword>
<organism evidence="3 4">
    <name type="scientific">Corynespora cassiicola Philippines</name>
    <dbReference type="NCBI Taxonomy" id="1448308"/>
    <lineage>
        <taxon>Eukaryota</taxon>
        <taxon>Fungi</taxon>
        <taxon>Dikarya</taxon>
        <taxon>Ascomycota</taxon>
        <taxon>Pezizomycotina</taxon>
        <taxon>Dothideomycetes</taxon>
        <taxon>Pleosporomycetidae</taxon>
        <taxon>Pleosporales</taxon>
        <taxon>Corynesporascaceae</taxon>
        <taxon>Corynespora</taxon>
    </lineage>
</organism>
<reference evidence="3 4" key="1">
    <citation type="journal article" date="2018" name="Front. Microbiol.">
        <title>Genome-Wide Analysis of Corynespora cassiicola Leaf Fall Disease Putative Effectors.</title>
        <authorList>
            <person name="Lopez D."/>
            <person name="Ribeiro S."/>
            <person name="Label P."/>
            <person name="Fumanal B."/>
            <person name="Venisse J.S."/>
            <person name="Kohler A."/>
            <person name="de Oliveira R.R."/>
            <person name="Labutti K."/>
            <person name="Lipzen A."/>
            <person name="Lail K."/>
            <person name="Bauer D."/>
            <person name="Ohm R.A."/>
            <person name="Barry K.W."/>
            <person name="Spatafora J."/>
            <person name="Grigoriev I.V."/>
            <person name="Martin F.M."/>
            <person name="Pujade-Renaud V."/>
        </authorList>
    </citation>
    <scope>NUCLEOTIDE SEQUENCE [LARGE SCALE GENOMIC DNA]</scope>
    <source>
        <strain evidence="3 4">Philippines</strain>
    </source>
</reference>
<dbReference type="OrthoDB" id="3800526at2759"/>
<gene>
    <name evidence="3" type="ORF">BS50DRAFT_662391</name>
</gene>
<feature type="region of interest" description="Disordered" evidence="1">
    <location>
        <begin position="24"/>
        <end position="54"/>
    </location>
</feature>
<evidence type="ECO:0000256" key="1">
    <source>
        <dbReference type="SAM" id="MobiDB-lite"/>
    </source>
</evidence>
<sequence>MKLFYQIPLYWLYFDGVFATNSPNVEPTSPNQPIASGLRPRPLPHHIPGQPNGSDRHVKYHESCGVSIPSLYDWNNGKAREVRAWLREKYEAYFNDDKYDNFPQYMRDNFAPDVTPFALSCDGLNFCGIGNCMEISQNLTAHDRQMAYYVFESLSGIHATFHTMADSMKKATSGFQAKANELVEIFTYKHQEEHEIEKKEEARRLGQAIAVSLALVAMAIMGPISPAIAVVADTSIAALDLATSIVASVGNTYIAAQNIVGVVIHQKSFPVQTAELTYSRTMGWVSDIFDQRIMEETRNYTTGQLVGNINMELLIGSGLFVEPDVFRREEIHAVVTTSLFAASVNALWRETGDFPYILQTNAMNGDCTKDWRGPTPNRVCLPERPKSSFWLYFMVGEHSPHNSVKGPPGFRNFVDGSGLSYGITTEDIVRSSLWVHENHYEDKFQTFQPDFLDFIKLAHNKMDTTAHAGKVPGGFTLPICENPEGEAISAVWQALKGARHKSSTNFPCLCGPHSWKKTPLGTEEHKKFLLQTGFLFSRKYKKVCDTWNHCHSGRNHKHHWKWDLPSSEHRKPEIKHMMSKCRSNGHRSMGYIDGDVQKDGPFKA</sequence>
<dbReference type="Proteomes" id="UP000240883">
    <property type="component" value="Unassembled WGS sequence"/>
</dbReference>
<feature type="compositionally biased region" description="Polar residues" evidence="1">
    <location>
        <begin position="24"/>
        <end position="34"/>
    </location>
</feature>
<accession>A0A2T2NXX2</accession>
<evidence type="ECO:0000313" key="4">
    <source>
        <dbReference type="Proteomes" id="UP000240883"/>
    </source>
</evidence>